<dbReference type="Gene3D" id="3.40.630.30">
    <property type="match status" value="1"/>
</dbReference>
<reference evidence="1" key="1">
    <citation type="submission" date="2019-08" db="EMBL/GenBank/DDBJ databases">
        <authorList>
            <person name="Kucharzyk K."/>
            <person name="Murdoch R.W."/>
            <person name="Higgins S."/>
            <person name="Loffler F."/>
        </authorList>
    </citation>
    <scope>NUCLEOTIDE SEQUENCE</scope>
</reference>
<name>A0A645D480_9ZZZZ</name>
<evidence type="ECO:0008006" key="2">
    <source>
        <dbReference type="Google" id="ProtNLM"/>
    </source>
</evidence>
<proteinExistence type="predicted"/>
<protein>
    <recommendedName>
        <fullName evidence="2">N-acetyltransferase domain-containing protein</fullName>
    </recommendedName>
</protein>
<dbReference type="Pfam" id="PF13420">
    <property type="entry name" value="Acetyltransf_4"/>
    <property type="match status" value="1"/>
</dbReference>
<accession>A0A645D480</accession>
<organism evidence="1">
    <name type="scientific">bioreactor metagenome</name>
    <dbReference type="NCBI Taxonomy" id="1076179"/>
    <lineage>
        <taxon>unclassified sequences</taxon>
        <taxon>metagenomes</taxon>
        <taxon>ecological metagenomes</taxon>
    </lineage>
</organism>
<comment type="caution">
    <text evidence="1">The sequence shown here is derived from an EMBL/GenBank/DDBJ whole genome shotgun (WGS) entry which is preliminary data.</text>
</comment>
<sequence length="64" mass="7173">MALNILEQEAPKIGVRNFLASISGDNDGSINFHHMNGFVECGRFKDAGEKFGKTFDVVWMIKKL</sequence>
<dbReference type="SUPFAM" id="SSF55729">
    <property type="entry name" value="Acyl-CoA N-acyltransferases (Nat)"/>
    <property type="match status" value="1"/>
</dbReference>
<dbReference type="AlphaFoldDB" id="A0A645D480"/>
<dbReference type="InterPro" id="IPR016181">
    <property type="entry name" value="Acyl_CoA_acyltransferase"/>
</dbReference>
<evidence type="ECO:0000313" key="1">
    <source>
        <dbReference type="EMBL" id="MPM84009.1"/>
    </source>
</evidence>
<dbReference type="EMBL" id="VSSQ01032672">
    <property type="protein sequence ID" value="MPM84009.1"/>
    <property type="molecule type" value="Genomic_DNA"/>
</dbReference>
<gene>
    <name evidence="1" type="ORF">SDC9_131079</name>
</gene>